<feature type="compositionally biased region" description="Polar residues" evidence="1">
    <location>
        <begin position="267"/>
        <end position="284"/>
    </location>
</feature>
<gene>
    <name evidence="3" type="ORF">C8A03DRAFT_14118</name>
</gene>
<name>A0AAN7CDD3_9PEZI</name>
<feature type="region of interest" description="Disordered" evidence="1">
    <location>
        <begin position="467"/>
        <end position="516"/>
    </location>
</feature>
<feature type="region of interest" description="Disordered" evidence="1">
    <location>
        <begin position="864"/>
        <end position="969"/>
    </location>
</feature>
<feature type="domain" description="5'-3' DNA helicase ZGRF1-like N-terminal" evidence="2">
    <location>
        <begin position="28"/>
        <end position="109"/>
    </location>
</feature>
<feature type="compositionally biased region" description="Basic and acidic residues" evidence="1">
    <location>
        <begin position="171"/>
        <end position="189"/>
    </location>
</feature>
<dbReference type="InterPro" id="IPR018838">
    <property type="entry name" value="ZGRF1-like_N"/>
</dbReference>
<organism evidence="3 4">
    <name type="scientific">Achaetomium macrosporum</name>
    <dbReference type="NCBI Taxonomy" id="79813"/>
    <lineage>
        <taxon>Eukaryota</taxon>
        <taxon>Fungi</taxon>
        <taxon>Dikarya</taxon>
        <taxon>Ascomycota</taxon>
        <taxon>Pezizomycotina</taxon>
        <taxon>Sordariomycetes</taxon>
        <taxon>Sordariomycetidae</taxon>
        <taxon>Sordariales</taxon>
        <taxon>Chaetomiaceae</taxon>
        <taxon>Achaetomium</taxon>
    </lineage>
</organism>
<dbReference type="GO" id="GO:0006302">
    <property type="term" value="P:double-strand break repair"/>
    <property type="evidence" value="ECO:0007669"/>
    <property type="project" value="TreeGrafter"/>
</dbReference>
<evidence type="ECO:0000256" key="1">
    <source>
        <dbReference type="SAM" id="MobiDB-lite"/>
    </source>
</evidence>
<feature type="region of interest" description="Disordered" evidence="1">
    <location>
        <begin position="225"/>
        <end position="248"/>
    </location>
</feature>
<feature type="compositionally biased region" description="Basic and acidic residues" evidence="1">
    <location>
        <begin position="957"/>
        <end position="969"/>
    </location>
</feature>
<dbReference type="GO" id="GO:0035861">
    <property type="term" value="C:site of double-strand break"/>
    <property type="evidence" value="ECO:0007669"/>
    <property type="project" value="TreeGrafter"/>
</dbReference>
<feature type="compositionally biased region" description="Acidic residues" evidence="1">
    <location>
        <begin position="630"/>
        <end position="639"/>
    </location>
</feature>
<feature type="compositionally biased region" description="Low complexity" evidence="1">
    <location>
        <begin position="918"/>
        <end position="927"/>
    </location>
</feature>
<evidence type="ECO:0000313" key="4">
    <source>
        <dbReference type="Proteomes" id="UP001303760"/>
    </source>
</evidence>
<feature type="compositionally biased region" description="Polar residues" evidence="1">
    <location>
        <begin position="323"/>
        <end position="341"/>
    </location>
</feature>
<dbReference type="InterPro" id="IPR052800">
    <property type="entry name" value="DNA_Repair_Helicase_ZGRF1"/>
</dbReference>
<keyword evidence="4" id="KW-1185">Reference proteome</keyword>
<accession>A0AAN7CDD3</accession>
<dbReference type="PANTHER" id="PTHR28535">
    <property type="entry name" value="ZINC FINGER GRF-TYPE CONTAINING 1"/>
    <property type="match status" value="1"/>
</dbReference>
<dbReference type="PANTHER" id="PTHR28535:SF1">
    <property type="entry name" value="PROTEIN ZGRF1"/>
    <property type="match status" value="1"/>
</dbReference>
<feature type="region of interest" description="Disordered" evidence="1">
    <location>
        <begin position="743"/>
        <end position="778"/>
    </location>
</feature>
<dbReference type="EMBL" id="MU860062">
    <property type="protein sequence ID" value="KAK4239486.1"/>
    <property type="molecule type" value="Genomic_DNA"/>
</dbReference>
<dbReference type="Pfam" id="PF10382">
    <property type="entry name" value="ZGRF1-like_N"/>
    <property type="match status" value="1"/>
</dbReference>
<comment type="caution">
    <text evidence="3">The sequence shown here is derived from an EMBL/GenBank/DDBJ whole genome shotgun (WGS) entry which is preliminary data.</text>
</comment>
<proteinExistence type="predicted"/>
<feature type="region of interest" description="Disordered" evidence="1">
    <location>
        <begin position="559"/>
        <end position="651"/>
    </location>
</feature>
<reference evidence="3" key="2">
    <citation type="submission" date="2023-05" db="EMBL/GenBank/DDBJ databases">
        <authorList>
            <consortium name="Lawrence Berkeley National Laboratory"/>
            <person name="Steindorff A."/>
            <person name="Hensen N."/>
            <person name="Bonometti L."/>
            <person name="Westerberg I."/>
            <person name="Brannstrom I.O."/>
            <person name="Guillou S."/>
            <person name="Cros-Aarteil S."/>
            <person name="Calhoun S."/>
            <person name="Haridas S."/>
            <person name="Kuo A."/>
            <person name="Mondo S."/>
            <person name="Pangilinan J."/>
            <person name="Riley R."/>
            <person name="Labutti K."/>
            <person name="Andreopoulos B."/>
            <person name="Lipzen A."/>
            <person name="Chen C."/>
            <person name="Yanf M."/>
            <person name="Daum C."/>
            <person name="Ng V."/>
            <person name="Clum A."/>
            <person name="Ohm R."/>
            <person name="Martin F."/>
            <person name="Silar P."/>
            <person name="Natvig D."/>
            <person name="Lalanne C."/>
            <person name="Gautier V."/>
            <person name="Ament-Velasquez S.L."/>
            <person name="Kruys A."/>
            <person name="Hutchinson M.I."/>
            <person name="Powell A.J."/>
            <person name="Barry K."/>
            <person name="Miller A.N."/>
            <person name="Grigoriev I.V."/>
            <person name="Debuchy R."/>
            <person name="Gladieux P."/>
            <person name="Thoren M.H."/>
            <person name="Johannesson H."/>
        </authorList>
    </citation>
    <scope>NUCLEOTIDE SEQUENCE</scope>
    <source>
        <strain evidence="3">CBS 532.94</strain>
    </source>
</reference>
<protein>
    <recommendedName>
        <fullName evidence="2">5'-3' DNA helicase ZGRF1-like N-terminal domain-containing protein</fullName>
    </recommendedName>
</protein>
<feature type="compositionally biased region" description="Basic and acidic residues" evidence="1">
    <location>
        <begin position="743"/>
        <end position="754"/>
    </location>
</feature>
<feature type="compositionally biased region" description="Basic and acidic residues" evidence="1">
    <location>
        <begin position="469"/>
        <end position="479"/>
    </location>
</feature>
<evidence type="ECO:0000259" key="2">
    <source>
        <dbReference type="Pfam" id="PF10382"/>
    </source>
</evidence>
<reference evidence="3" key="1">
    <citation type="journal article" date="2023" name="Mol. Phylogenet. Evol.">
        <title>Genome-scale phylogeny and comparative genomics of the fungal order Sordariales.</title>
        <authorList>
            <person name="Hensen N."/>
            <person name="Bonometti L."/>
            <person name="Westerberg I."/>
            <person name="Brannstrom I.O."/>
            <person name="Guillou S."/>
            <person name="Cros-Aarteil S."/>
            <person name="Calhoun S."/>
            <person name="Haridas S."/>
            <person name="Kuo A."/>
            <person name="Mondo S."/>
            <person name="Pangilinan J."/>
            <person name="Riley R."/>
            <person name="LaButti K."/>
            <person name="Andreopoulos B."/>
            <person name="Lipzen A."/>
            <person name="Chen C."/>
            <person name="Yan M."/>
            <person name="Daum C."/>
            <person name="Ng V."/>
            <person name="Clum A."/>
            <person name="Steindorff A."/>
            <person name="Ohm R.A."/>
            <person name="Martin F."/>
            <person name="Silar P."/>
            <person name="Natvig D.O."/>
            <person name="Lalanne C."/>
            <person name="Gautier V."/>
            <person name="Ament-Velasquez S.L."/>
            <person name="Kruys A."/>
            <person name="Hutchinson M.I."/>
            <person name="Powell A.J."/>
            <person name="Barry K."/>
            <person name="Miller A.N."/>
            <person name="Grigoriev I.V."/>
            <person name="Debuchy R."/>
            <person name="Gladieux P."/>
            <person name="Hiltunen Thoren M."/>
            <person name="Johannesson H."/>
        </authorList>
    </citation>
    <scope>NUCLEOTIDE SEQUENCE</scope>
    <source>
        <strain evidence="3">CBS 532.94</strain>
    </source>
</reference>
<sequence length="969" mass="104501">MPLSSTIAGRPASVGVKEPSAAARSAPVLEFVCLFTHDLRRKQKRWEDGRLKYHTFNKRVMVYDERGNFVGDMHWQRDWEFDEGEEVQLERGGVIVQVVECVGRQEQDLSELLDKRVKEKEQRQTRAAVRPSPAGTRVSDHFQTRHRPLNQVLGTPTGHHGRAVVPTESPFELRQKASETTDNRTDSRAVKRRKCDTTPPSKLGYAQSLFGATLSLSAVPMVSASHRRPTGPAYRGQPETSPQEESMPDVEAVGGNRVVCDGVGLQADSSGTRTVVTPSRTTLETARRVKLGNGKSTKPAAKPVASERPKAALPVPQVGIQRVTGTSDGRPRSSSNNQSQAGAVGQVIASRGSEKKTGTRTTNDIEAIRVRVEENPCVTDNLDLSTSLSQAIVLDDGLNRKPSGAPDNTANSRHIAPTAVGQRPPRLHDLLSVATKSMETRKAMDDQCNDERTELRLKPRQKRGLLLLSEKRTKTDHSNRRIPLAEEESPPPVSPWAPTNAIAPEFDLPSGAEPANNATAVHENDLFASSSYAPGKLTGLGPTIDDAEIKTDSILDLGASHRRKRVRQRGKDSAQADQKSGEPASPHMRRGLRSLAEEASKSKPARQARNTKKPDDQGSNLPSRKVPEAGLEDSGNEEQPEARVGPRLARLGRKSVKSREVIGFVPSSPPVPNPVNPMRPLSSVSGSQIAADTVAAICVSESGGKGSPVPEKKRPLVENPQNSLVPTASTRDPLLVLQRHNSLRQDKAGERMLDESSEETGFFPAQQSDDPSDTSKRHDLVPCESGLLTLGSGTNKETILSISAPDSQSIAGLEKERDATMNRPGGENPERQLVMGITASPSQLDNTSILLVSGTRGVEADSCVTEGAGKPFPEAPPSEPARARLANPATRGRKAALKSDAAGQVPQSILPTEPVPAPIRMRPAAMPQPDPAANERPKRKMAFPGFVSARGGGPWSREAHDLLESGRPG</sequence>
<dbReference type="Proteomes" id="UP001303760">
    <property type="component" value="Unassembled WGS sequence"/>
</dbReference>
<evidence type="ECO:0000313" key="3">
    <source>
        <dbReference type="EMBL" id="KAK4239486.1"/>
    </source>
</evidence>
<feature type="region of interest" description="Disordered" evidence="1">
    <location>
        <begin position="118"/>
        <end position="199"/>
    </location>
</feature>
<feature type="region of interest" description="Disordered" evidence="1">
    <location>
        <begin position="702"/>
        <end position="727"/>
    </location>
</feature>
<feature type="region of interest" description="Disordered" evidence="1">
    <location>
        <begin position="264"/>
        <end position="360"/>
    </location>
</feature>
<dbReference type="AlphaFoldDB" id="A0AAN7CDD3"/>
<dbReference type="GO" id="GO:0005634">
    <property type="term" value="C:nucleus"/>
    <property type="evidence" value="ECO:0007669"/>
    <property type="project" value="TreeGrafter"/>
</dbReference>